<dbReference type="Proteomes" id="UP000270834">
    <property type="component" value="Unassembled WGS sequence"/>
</dbReference>
<dbReference type="Proteomes" id="UP000194857">
    <property type="component" value="Unassembled WGS sequence"/>
</dbReference>
<dbReference type="GO" id="GO:0005829">
    <property type="term" value="C:cytosol"/>
    <property type="evidence" value="ECO:0007669"/>
    <property type="project" value="TreeGrafter"/>
</dbReference>
<evidence type="ECO:0000313" key="11">
    <source>
        <dbReference type="Proteomes" id="UP000253594"/>
    </source>
</evidence>
<dbReference type="EMBL" id="NFFZ01000002">
    <property type="protein sequence ID" value="OTI64946.1"/>
    <property type="molecule type" value="Genomic_DNA"/>
</dbReference>
<dbReference type="Proteomes" id="UP001297540">
    <property type="component" value="Chromosome"/>
</dbReference>
<dbReference type="RefSeq" id="WP_003091271.1">
    <property type="nucleotide sequence ID" value="NZ_AP014622.1"/>
</dbReference>
<reference evidence="4 10" key="3">
    <citation type="submission" date="2017-05" db="EMBL/GenBank/DDBJ databases">
        <authorList>
            <person name="Song R."/>
            <person name="Chenine A.L."/>
            <person name="Ruprecht R.M."/>
        </authorList>
    </citation>
    <scope>NUCLEOTIDE SEQUENCE [LARGE SCALE GENOMIC DNA]</scope>
    <source>
        <strain evidence="4 10">S567_C10_BS</strain>
    </source>
</reference>
<evidence type="ECO:0000313" key="2">
    <source>
        <dbReference type="EMBL" id="MUI36217.1"/>
    </source>
</evidence>
<dbReference type="Proteomes" id="UP000433532">
    <property type="component" value="Unassembled WGS sequence"/>
</dbReference>
<evidence type="ECO:0000313" key="9">
    <source>
        <dbReference type="Proteomes" id="UP000045039"/>
    </source>
</evidence>
<reference evidence="1" key="1">
    <citation type="submission" date="2015-06" db="EMBL/GenBank/DDBJ databases">
        <authorList>
            <person name="Radhakrishnan R."/>
            <person name="Underwood A."/>
            <person name="Al-Shahib A."/>
        </authorList>
    </citation>
    <scope>NUCLEOTIDE SEQUENCE</scope>
    <source>
        <strain evidence="1">P19_London_7_VIM_2_05_10</strain>
    </source>
</reference>
<evidence type="ECO:0000313" key="10">
    <source>
        <dbReference type="Proteomes" id="UP000194857"/>
    </source>
</evidence>
<dbReference type="EMBL" id="WOAD01000010">
    <property type="protein sequence ID" value="MUI36217.1"/>
    <property type="molecule type" value="Genomic_DNA"/>
</dbReference>
<dbReference type="KEGG" id="paeb:NCGM1900_3255"/>
<evidence type="ECO:0000313" key="1">
    <source>
        <dbReference type="EMBL" id="CRP13552.1"/>
    </source>
</evidence>
<evidence type="ECO:0000313" key="5">
    <source>
        <dbReference type="EMBL" id="RCI72979.1"/>
    </source>
</evidence>
<reference evidence="2 14" key="8">
    <citation type="submission" date="2019-11" db="EMBL/GenBank/DDBJ databases">
        <title>Genomes of ocular Pseudomonas aeruginosa isolates.</title>
        <authorList>
            <person name="Khan M."/>
            <person name="Rice S.A."/>
            <person name="Willcox M.D.P."/>
            <person name="Stapleton F."/>
        </authorList>
    </citation>
    <scope>NUCLEOTIDE SEQUENCE [LARGE SCALE GENOMIC DNA]</scope>
    <source>
        <strain evidence="2 14">PA221</strain>
    </source>
</reference>
<dbReference type="Proteomes" id="UP000644192">
    <property type="component" value="Unassembled WGS sequence"/>
</dbReference>
<dbReference type="Proteomes" id="UP000284767">
    <property type="component" value="Unassembled WGS sequence"/>
</dbReference>
<dbReference type="PANTHER" id="PTHR38778:SF1">
    <property type="entry name" value="CYTOPLASMIC PROTEIN"/>
    <property type="match status" value="1"/>
</dbReference>
<evidence type="ECO:0000313" key="3">
    <source>
        <dbReference type="EMBL" id="MZZ13614.1"/>
    </source>
</evidence>
<organism evidence="6 12">
    <name type="scientific">Pseudomonas aeruginosa</name>
    <dbReference type="NCBI Taxonomy" id="287"/>
    <lineage>
        <taxon>Bacteria</taxon>
        <taxon>Pseudomonadati</taxon>
        <taxon>Pseudomonadota</taxon>
        <taxon>Gammaproteobacteria</taxon>
        <taxon>Pseudomonadales</taxon>
        <taxon>Pseudomonadaceae</taxon>
        <taxon>Pseudomonas</taxon>
    </lineage>
</organism>
<dbReference type="NCBIfam" id="NF008685">
    <property type="entry name" value="PRK11702.1"/>
    <property type="match status" value="1"/>
</dbReference>
<dbReference type="EMBL" id="QORE01000757">
    <property type="protein sequence ID" value="RCI72979.1"/>
    <property type="molecule type" value="Genomic_DNA"/>
</dbReference>
<dbReference type="PANTHER" id="PTHR38778">
    <property type="entry name" value="CYTOPLASMIC PROTEIN-RELATED"/>
    <property type="match status" value="1"/>
</dbReference>
<protein>
    <submittedName>
        <fullName evidence="5">DUF469 domain-containing protein</fullName>
    </submittedName>
    <submittedName>
        <fullName evidence="2">DUF469 family protein</fullName>
    </submittedName>
    <submittedName>
        <fullName evidence="8">YggL family protein</fullName>
    </submittedName>
</protein>
<evidence type="ECO:0000313" key="4">
    <source>
        <dbReference type="EMBL" id="OTI64946.1"/>
    </source>
</evidence>
<reference evidence="3" key="9">
    <citation type="submission" date="2020-01" db="EMBL/GenBank/DDBJ databases">
        <title>Bacteria Cultured from War Wounds Associated with the Conflict in Eastern Ukraine.</title>
        <authorList>
            <person name="Snesrud E."/>
            <person name="Galac M.R."/>
            <person name="Mc Gann P."/>
            <person name="Valentine K."/>
            <person name="Viacheslav K."/>
        </authorList>
    </citation>
    <scope>NUCLEOTIDE SEQUENCE</scope>
    <source>
        <strain evidence="3">VNMU148</strain>
    </source>
</reference>
<evidence type="ECO:0000313" key="12">
    <source>
        <dbReference type="Proteomes" id="UP000270834"/>
    </source>
</evidence>
<dbReference type="EMBL" id="RBSQ01000720">
    <property type="protein sequence ID" value="RMS53525.1"/>
    <property type="molecule type" value="Genomic_DNA"/>
</dbReference>
<reference evidence="9" key="2">
    <citation type="submission" date="2015-06" db="EMBL/GenBank/DDBJ databases">
        <authorList>
            <person name="Radhakrishnan Rajesh"/>
            <person name="Underwood Anthony"/>
            <person name="Al-Shahib Ali"/>
        </authorList>
    </citation>
    <scope>NUCLEOTIDE SEQUENCE [LARGE SCALE GENOMIC DNA]</scope>
    <source>
        <strain evidence="9">P19_London_7_VIM_2_05_10</strain>
    </source>
</reference>
<dbReference type="OMA" id="PLLDVWY"/>
<reference evidence="6 12" key="6">
    <citation type="submission" date="2018-08" db="EMBL/GenBank/DDBJ databases">
        <title>Recombination of ecologically and evolutionarily significant loci maintains genetic cohesion in the Pseudomonas syringae species complex.</title>
        <authorList>
            <person name="Dillon M."/>
            <person name="Thakur S."/>
            <person name="Almeida R.N.D."/>
            <person name="Weir B.S."/>
            <person name="Guttman D.S."/>
        </authorList>
    </citation>
    <scope>NUCLEOTIDE SEQUENCE [LARGE SCALE GENOMIC DNA]</scope>
    <source>
        <strain evidence="6 12">ICMP 7846</strain>
    </source>
</reference>
<evidence type="ECO:0000313" key="6">
    <source>
        <dbReference type="EMBL" id="RMS53525.1"/>
    </source>
</evidence>
<dbReference type="Proteomes" id="UP000253594">
    <property type="component" value="Unassembled WGS sequence"/>
</dbReference>
<dbReference type="EMBL" id="WXZT01000011">
    <property type="protein sequence ID" value="MZZ13614.1"/>
    <property type="molecule type" value="Genomic_DNA"/>
</dbReference>
<dbReference type="Pfam" id="PF04320">
    <property type="entry name" value="YggL_50S_bp"/>
    <property type="match status" value="1"/>
</dbReference>
<dbReference type="InterPro" id="IPR007416">
    <property type="entry name" value="YggL_50S_bp"/>
</dbReference>
<dbReference type="AlphaFoldDB" id="A0A069QBN7"/>
<accession>A0A1S1C665</accession>
<dbReference type="SMR" id="A0A069QBN7"/>
<reference evidence="5 11" key="5">
    <citation type="submission" date="2018-07" db="EMBL/GenBank/DDBJ databases">
        <title>Mechanisms of high-level aminoglycoside resistance among Gram-negative pathogens in Brazil.</title>
        <authorList>
            <person name="Ballaben A.S."/>
            <person name="Darini A.L.C."/>
            <person name="Doi Y."/>
        </authorList>
    </citation>
    <scope>NUCLEOTIDE SEQUENCE [LARGE SCALE GENOMIC DNA]</scope>
    <source>
        <strain evidence="5 11">B2-305</strain>
    </source>
</reference>
<dbReference type="Proteomes" id="UP000045039">
    <property type="component" value="Unassembled WGS sequence"/>
</dbReference>
<reference evidence="7 13" key="4">
    <citation type="submission" date="2017-08" db="EMBL/GenBank/DDBJ databases">
        <authorList>
            <person name="Feschi L."/>
            <person name="Jeukens J."/>
            <person name="Emond-Rheault J.-G."/>
            <person name="Kukavica-Ibrulj I."/>
            <person name="Boyle B."/>
            <person name="Levesque R.C."/>
        </authorList>
    </citation>
    <scope>NUCLEOTIDE SEQUENCE [LARGE SCALE GENOMIC DNA]</scope>
    <source>
        <strain evidence="7 13">PA-W36</strain>
    </source>
</reference>
<reference evidence="8" key="10">
    <citation type="submission" date="2023-06" db="EMBL/GenBank/DDBJ databases">
        <authorList>
            <consortium name="Clinical and Environmental Microbiology Branch: Whole genome sequencing antimicrobial resistance pathogens in the healthcare setting"/>
        </authorList>
    </citation>
    <scope>NUCLEOTIDE SEQUENCE</scope>
    <source>
        <strain evidence="8">2021CK-01020</strain>
    </source>
</reference>
<reference evidence="8" key="11">
    <citation type="submission" date="2023-10" db="EMBL/GenBank/DDBJ databases">
        <title>Pathogen: clinical or host-associated sample.</title>
        <authorList>
            <person name="Hergert J."/>
            <person name="Casey R."/>
            <person name="Wagner J."/>
            <person name="Young E.L."/>
            <person name="Oakeson K.F."/>
        </authorList>
    </citation>
    <scope>NUCLEOTIDE SEQUENCE</scope>
    <source>
        <strain evidence="8">2021CK-01020</strain>
    </source>
</reference>
<evidence type="ECO:0000313" key="8">
    <source>
        <dbReference type="EMBL" id="WOS80074.1"/>
    </source>
</evidence>
<evidence type="ECO:0000313" key="7">
    <source>
        <dbReference type="EMBL" id="RPM23507.1"/>
    </source>
</evidence>
<reference evidence="7 13" key="7">
    <citation type="submission" date="2019-01" db="EMBL/GenBank/DDBJ databases">
        <title>The Pseudomonas aeruginosa pan-genome provides new insights on its population structure, horizontal gene transfer and pathogenicity.</title>
        <authorList>
            <person name="Freschi L."/>
            <person name="Vincent A.T."/>
            <person name="Jeukens J."/>
            <person name="Emond-Rheault J.-G."/>
            <person name="Kukavica-Ibrulj I."/>
            <person name="Dupont M.-J."/>
            <person name="Charette S.J."/>
            <person name="Boyle B."/>
            <person name="Levesque R.C."/>
        </authorList>
    </citation>
    <scope>NUCLEOTIDE SEQUENCE [LARGE SCALE GENOMIC DNA]</scope>
    <source>
        <strain evidence="7 13">PA-W36</strain>
    </source>
</reference>
<dbReference type="EMBL" id="CP136986">
    <property type="protein sequence ID" value="WOS80074.1"/>
    <property type="molecule type" value="Genomic_DNA"/>
</dbReference>
<evidence type="ECO:0000313" key="14">
    <source>
        <dbReference type="Proteomes" id="UP000433532"/>
    </source>
</evidence>
<dbReference type="EMBL" id="CVVU01000208">
    <property type="protein sequence ID" value="CRP13552.1"/>
    <property type="molecule type" value="Genomic_DNA"/>
</dbReference>
<dbReference type="EMBL" id="NSNE01000001">
    <property type="protein sequence ID" value="RPM23507.1"/>
    <property type="molecule type" value="Genomic_DNA"/>
</dbReference>
<gene>
    <name evidence="6" type="ORF">ALP65_01473</name>
    <name evidence="4" type="ORF">CAZ10_04040</name>
    <name evidence="5" type="ORF">DT376_20815</name>
    <name evidence="2" type="ORF">GNQ48_14485</name>
    <name evidence="3" type="ORF">GUL26_15285</name>
    <name evidence="7" type="ORF">IPC1295_03100</name>
    <name evidence="8" type="ORF">L4V69_13240</name>
    <name evidence="1" type="ORF">PAERUG_P19_London_7_VIM_2_05_10_03539</name>
</gene>
<evidence type="ECO:0000313" key="13">
    <source>
        <dbReference type="Proteomes" id="UP000284767"/>
    </source>
</evidence>
<proteinExistence type="predicted"/>
<name>A0A069QBN7_PSEAI</name>
<sequence>MATNRSRRLRKKLCVDEFQELGFELNFHYKEGVDADAVNAFMLRFIDQAIEANELTYGGCDEFGFVCLARRGSVNEEQRALIEAWLKQQPELASVEVGALVDAWYPEQPVLPKL</sequence>
<dbReference type="eggNOG" id="COG3171">
    <property type="taxonomic scope" value="Bacteria"/>
</dbReference>
<accession>A0A069QBN7</accession>